<evidence type="ECO:0000313" key="8">
    <source>
        <dbReference type="Proteomes" id="UP000218418"/>
    </source>
</evidence>
<evidence type="ECO:0000256" key="5">
    <source>
        <dbReference type="SAM" id="Phobius"/>
    </source>
</evidence>
<evidence type="ECO:0000256" key="1">
    <source>
        <dbReference type="ARBA" id="ARBA00004442"/>
    </source>
</evidence>
<dbReference type="PRINTS" id="PR01021">
    <property type="entry name" value="OMPADOMAIN"/>
</dbReference>
<dbReference type="Pfam" id="PF00691">
    <property type="entry name" value="OmpA"/>
    <property type="match status" value="1"/>
</dbReference>
<dbReference type="Proteomes" id="UP000218418">
    <property type="component" value="Chromosome"/>
</dbReference>
<dbReference type="GO" id="GO:0009279">
    <property type="term" value="C:cell outer membrane"/>
    <property type="evidence" value="ECO:0007669"/>
    <property type="project" value="UniProtKB-SubCell"/>
</dbReference>
<proteinExistence type="predicted"/>
<dbReference type="PANTHER" id="PTHR30329">
    <property type="entry name" value="STATOR ELEMENT OF FLAGELLAR MOTOR COMPLEX"/>
    <property type="match status" value="1"/>
</dbReference>
<dbReference type="InterPro" id="IPR036737">
    <property type="entry name" value="OmpA-like_sf"/>
</dbReference>
<dbReference type="InterPro" id="IPR006665">
    <property type="entry name" value="OmpA-like"/>
</dbReference>
<keyword evidence="2 4" id="KW-0472">Membrane</keyword>
<dbReference type="PANTHER" id="PTHR30329:SF21">
    <property type="entry name" value="LIPOPROTEIN YIAD-RELATED"/>
    <property type="match status" value="1"/>
</dbReference>
<dbReference type="Gene3D" id="3.30.1330.60">
    <property type="entry name" value="OmpA-like domain"/>
    <property type="match status" value="1"/>
</dbReference>
<keyword evidence="5" id="KW-0812">Transmembrane</keyword>
<gene>
    <name evidence="7" type="ORF">NIES267_13800</name>
</gene>
<evidence type="ECO:0000256" key="4">
    <source>
        <dbReference type="PROSITE-ProRule" id="PRU00473"/>
    </source>
</evidence>
<feature type="domain" description="OmpA-like" evidence="6">
    <location>
        <begin position="472"/>
        <end position="597"/>
    </location>
</feature>
<keyword evidence="8" id="KW-1185">Reference proteome</keyword>
<dbReference type="EMBL" id="AP018227">
    <property type="protein sequence ID" value="BAY81902.1"/>
    <property type="molecule type" value="Genomic_DNA"/>
</dbReference>
<name>A0A1Z4LKZ1_9CYAN</name>
<evidence type="ECO:0000256" key="3">
    <source>
        <dbReference type="ARBA" id="ARBA00023237"/>
    </source>
</evidence>
<keyword evidence="5" id="KW-1133">Transmembrane helix</keyword>
<keyword evidence="3" id="KW-0998">Cell outer membrane</keyword>
<dbReference type="SUPFAM" id="SSF103088">
    <property type="entry name" value="OmpA-like"/>
    <property type="match status" value="1"/>
</dbReference>
<reference evidence="7 8" key="1">
    <citation type="submission" date="2017-06" db="EMBL/GenBank/DDBJ databases">
        <title>Genome sequencing of cyanobaciteial culture collection at National Institute for Environmental Studies (NIES).</title>
        <authorList>
            <person name="Hirose Y."/>
            <person name="Shimura Y."/>
            <person name="Fujisawa T."/>
            <person name="Nakamura Y."/>
            <person name="Kawachi M."/>
        </authorList>
    </citation>
    <scope>NUCLEOTIDE SEQUENCE [LARGE SCALE GENOMIC DNA]</scope>
    <source>
        <strain evidence="7 8">NIES-267</strain>
    </source>
</reference>
<accession>A0A1Z4LKZ1</accession>
<dbReference type="InterPro" id="IPR050330">
    <property type="entry name" value="Bact_OuterMem_StrucFunc"/>
</dbReference>
<organism evidence="7 8">
    <name type="scientific">Calothrix parasitica NIES-267</name>
    <dbReference type="NCBI Taxonomy" id="1973488"/>
    <lineage>
        <taxon>Bacteria</taxon>
        <taxon>Bacillati</taxon>
        <taxon>Cyanobacteriota</taxon>
        <taxon>Cyanophyceae</taxon>
        <taxon>Nostocales</taxon>
        <taxon>Calotrichaceae</taxon>
        <taxon>Calothrix</taxon>
    </lineage>
</organism>
<dbReference type="PROSITE" id="PS51123">
    <property type="entry name" value="OMPA_2"/>
    <property type="match status" value="1"/>
</dbReference>
<feature type="transmembrane region" description="Helical" evidence="5">
    <location>
        <begin position="310"/>
        <end position="330"/>
    </location>
</feature>
<dbReference type="AlphaFoldDB" id="A0A1Z4LKZ1"/>
<dbReference type="CDD" id="cd07185">
    <property type="entry name" value="OmpA_C-like"/>
    <property type="match status" value="1"/>
</dbReference>
<dbReference type="InterPro" id="IPR006664">
    <property type="entry name" value="OMP_bac"/>
</dbReference>
<evidence type="ECO:0000256" key="2">
    <source>
        <dbReference type="ARBA" id="ARBA00023136"/>
    </source>
</evidence>
<sequence length="600" mass="67759">MSDKNGNRVAEDSLNNNHIEDNKQLSELGELSELSELRSLLLGIEEPKLNRFYEKLDNPQVDAEDVSGILPEAIVLRTMQDEQLSEAMVPTVEQAIQSSVKKDINILSEAIFPIIGPATRKAIATALDEMLQSFNYALEHSLSPQSLKWRIEAKQTGKSFAEVVLLRTLVYRVEQVFLIDKQSGLMLQHLVAPKIEAQDPSLVSAMLTAIQDFVKDSFSVQKHEGLDTLEFGELTIWIEQGPSSVLAGIIRGNAPEDLRFVFQNAIEKIHLLLGREFKNFSGDTEQFAASKPYLEACLESHYKNPNKTRYIYAWASAGALAIALGTWGFFEYRENKRWNNYVQKLEEQPGIVVTKTGKINGKYFIVGMRDQLAIEPKSLIKQESLNPNKIDFKWQKFLSLEEEIVVKRAGKLLQNPKTVTLKIDEDGVLQATGSATREWILSAREKKPFLSLLGITEYEDKSLKDLDIDQLNAYKKEIEEILVLFEQGTTKLFSGETEKLSKLSSKLQNLIDVGKSLEKDVSVEISGHTDTEGDFETNIKLSQKRARSILNYLTSQGIDKNRLTTKALGDQSLLRPESTQEDKKFNRRVSFKVIIDDVVN</sequence>
<protein>
    <submittedName>
        <fullName evidence="7">OmpA/MotB domain-containing protein</fullName>
    </submittedName>
</protein>
<dbReference type="OrthoDB" id="5347798at2"/>
<evidence type="ECO:0000313" key="7">
    <source>
        <dbReference type="EMBL" id="BAY81902.1"/>
    </source>
</evidence>
<comment type="subcellular location">
    <subcellularLocation>
        <location evidence="1">Cell outer membrane</location>
    </subcellularLocation>
</comment>
<evidence type="ECO:0000259" key="6">
    <source>
        <dbReference type="PROSITE" id="PS51123"/>
    </source>
</evidence>